<dbReference type="RefSeq" id="WP_358278856.1">
    <property type="nucleotide sequence ID" value="NZ_JBEYGJ010000003.1"/>
</dbReference>
<name>A0ABW6LEE2_9ACTN</name>
<keyword evidence="2" id="KW-1185">Reference proteome</keyword>
<sequence length="180" mass="20713">MSAFLTSGSLLLGFYILLRDRRKEERAEAMQVMCWLEGLEFGEDSRQYMPHVENFADRPVSGVHLVIEQQTRDPNGRRVLRTRRVASIVRPSESEVGEAIGIAEGNTRRAYMTFVDSDGTEWIRDVLPDVYGHDAIHPQTLQGRSRRLFGRRVLRNVNLHVQDGFSLSAHPRRKALRRAR</sequence>
<reference evidence="1 2" key="1">
    <citation type="submission" date="2024-10" db="EMBL/GenBank/DDBJ databases">
        <title>The Natural Products Discovery Center: Release of the First 8490 Sequenced Strains for Exploring Actinobacteria Biosynthetic Diversity.</title>
        <authorList>
            <person name="Kalkreuter E."/>
            <person name="Kautsar S.A."/>
            <person name="Yang D."/>
            <person name="Bader C.D."/>
            <person name="Teijaro C.N."/>
            <person name="Fluegel L."/>
            <person name="Davis C.M."/>
            <person name="Simpson J.R."/>
            <person name="Lauterbach L."/>
            <person name="Steele A.D."/>
            <person name="Gui C."/>
            <person name="Meng S."/>
            <person name="Li G."/>
            <person name="Viehrig K."/>
            <person name="Ye F."/>
            <person name="Su P."/>
            <person name="Kiefer A.F."/>
            <person name="Nichols A."/>
            <person name="Cepeda A.J."/>
            <person name="Yan W."/>
            <person name="Fan B."/>
            <person name="Jiang Y."/>
            <person name="Adhikari A."/>
            <person name="Zheng C.-J."/>
            <person name="Schuster L."/>
            <person name="Cowan T.M."/>
            <person name="Smanski M.J."/>
            <person name="Chevrette M.G."/>
            <person name="De Carvalho L.P.S."/>
            <person name="Shen B."/>
        </authorList>
    </citation>
    <scope>NUCLEOTIDE SEQUENCE [LARGE SCALE GENOMIC DNA]</scope>
    <source>
        <strain evidence="1 2">NPDC007066</strain>
    </source>
</reference>
<comment type="caution">
    <text evidence="1">The sequence shown here is derived from an EMBL/GenBank/DDBJ whole genome shotgun (WGS) entry which is preliminary data.</text>
</comment>
<protein>
    <submittedName>
        <fullName evidence="1">Uncharacterized protein</fullName>
    </submittedName>
</protein>
<gene>
    <name evidence="1" type="ORF">ACFYM3_15910</name>
</gene>
<dbReference type="Proteomes" id="UP001601288">
    <property type="component" value="Unassembled WGS sequence"/>
</dbReference>
<dbReference type="EMBL" id="JBIAFP010000008">
    <property type="protein sequence ID" value="MFE9226089.1"/>
    <property type="molecule type" value="Genomic_DNA"/>
</dbReference>
<evidence type="ECO:0000313" key="1">
    <source>
        <dbReference type="EMBL" id="MFE9226089.1"/>
    </source>
</evidence>
<evidence type="ECO:0000313" key="2">
    <source>
        <dbReference type="Proteomes" id="UP001601288"/>
    </source>
</evidence>
<organism evidence="1 2">
    <name type="scientific">Streptomyces massasporeus</name>
    <dbReference type="NCBI Taxonomy" id="67324"/>
    <lineage>
        <taxon>Bacteria</taxon>
        <taxon>Bacillati</taxon>
        <taxon>Actinomycetota</taxon>
        <taxon>Actinomycetes</taxon>
        <taxon>Kitasatosporales</taxon>
        <taxon>Streptomycetaceae</taxon>
        <taxon>Streptomyces</taxon>
    </lineage>
</organism>
<accession>A0ABW6LEE2</accession>
<proteinExistence type="predicted"/>